<dbReference type="EMBL" id="BTGU01002257">
    <property type="protein sequence ID" value="GMN36020.1"/>
    <property type="molecule type" value="Genomic_DNA"/>
</dbReference>
<organism evidence="4 6">
    <name type="scientific">Ficus carica</name>
    <name type="common">Common fig</name>
    <dbReference type="NCBI Taxonomy" id="3494"/>
    <lineage>
        <taxon>Eukaryota</taxon>
        <taxon>Viridiplantae</taxon>
        <taxon>Streptophyta</taxon>
        <taxon>Embryophyta</taxon>
        <taxon>Tracheophyta</taxon>
        <taxon>Spermatophyta</taxon>
        <taxon>Magnoliopsida</taxon>
        <taxon>eudicotyledons</taxon>
        <taxon>Gunneridae</taxon>
        <taxon>Pentapetalae</taxon>
        <taxon>rosids</taxon>
        <taxon>fabids</taxon>
        <taxon>Rosales</taxon>
        <taxon>Moraceae</taxon>
        <taxon>Ficeae</taxon>
        <taxon>Ficus</taxon>
    </lineage>
</organism>
<evidence type="ECO:0000313" key="5">
    <source>
        <dbReference type="EMBL" id="GMN36035.1"/>
    </source>
</evidence>
<comment type="caution">
    <text evidence="4">The sequence shown here is derived from an EMBL/GenBank/DDBJ whole genome shotgun (WGS) entry which is preliminary data.</text>
</comment>
<dbReference type="EMBL" id="BTGU01002258">
    <property type="protein sequence ID" value="GMN36035.1"/>
    <property type="molecule type" value="Genomic_DNA"/>
</dbReference>
<accession>A0AA87ZMJ5</accession>
<evidence type="ECO:0000313" key="4">
    <source>
        <dbReference type="EMBL" id="GMN36020.1"/>
    </source>
</evidence>
<dbReference type="AlphaFoldDB" id="A0AA87ZMJ5"/>
<name>A0AA87ZMJ5_FICCA</name>
<evidence type="ECO:0000313" key="2">
    <source>
        <dbReference type="EMBL" id="GMN35967.1"/>
    </source>
</evidence>
<protein>
    <submittedName>
        <fullName evidence="4">Uncharacterized protein</fullName>
    </submittedName>
</protein>
<reference evidence="4" key="1">
    <citation type="submission" date="2023-07" db="EMBL/GenBank/DDBJ databases">
        <title>draft genome sequence of fig (Ficus carica).</title>
        <authorList>
            <person name="Takahashi T."/>
            <person name="Nishimura K."/>
        </authorList>
    </citation>
    <scope>NUCLEOTIDE SEQUENCE</scope>
</reference>
<dbReference type="EMBL" id="BTGU01002253">
    <property type="protein sequence ID" value="GMN35967.1"/>
    <property type="molecule type" value="Genomic_DNA"/>
</dbReference>
<keyword evidence="6" id="KW-1185">Reference proteome</keyword>
<gene>
    <name evidence="2" type="ORF">TIFTF001_042332</name>
    <name evidence="3" type="ORF">TIFTF001_042337</name>
    <name evidence="4" type="ORF">TIFTF001_042343</name>
    <name evidence="5" type="ORF">TIFTF001_042347</name>
</gene>
<evidence type="ECO:0000313" key="6">
    <source>
        <dbReference type="Proteomes" id="UP001187192"/>
    </source>
</evidence>
<dbReference type="EMBL" id="BTGU01002254">
    <property type="protein sequence ID" value="GMN35983.1"/>
    <property type="molecule type" value="Genomic_DNA"/>
</dbReference>
<evidence type="ECO:0000313" key="3">
    <source>
        <dbReference type="EMBL" id="GMN35983.1"/>
    </source>
</evidence>
<feature type="region of interest" description="Disordered" evidence="1">
    <location>
        <begin position="21"/>
        <end position="42"/>
    </location>
</feature>
<dbReference type="Proteomes" id="UP001187192">
    <property type="component" value="Unassembled WGS sequence"/>
</dbReference>
<proteinExistence type="predicted"/>
<sequence length="42" mass="4430">MGSRRWTHCAKPCVYHCIKSHRHPPPPALTGATPAGAGGKPP</sequence>
<evidence type="ECO:0000256" key="1">
    <source>
        <dbReference type="SAM" id="MobiDB-lite"/>
    </source>
</evidence>